<dbReference type="VEuPathDB" id="VectorBase:AMIN014037"/>
<reference evidence="1" key="2">
    <citation type="submission" date="2020-05" db="UniProtKB">
        <authorList>
            <consortium name="EnsemblMetazoa"/>
        </authorList>
    </citation>
    <scope>IDENTIFICATION</scope>
    <source>
        <strain evidence="1">MINIMUS1</strain>
    </source>
</reference>
<name>A0A182WMS6_9DIPT</name>
<proteinExistence type="predicted"/>
<dbReference type="Proteomes" id="UP000075920">
    <property type="component" value="Unassembled WGS sequence"/>
</dbReference>
<evidence type="ECO:0000313" key="1">
    <source>
        <dbReference type="EnsemblMetazoa" id="AMIN014037-PB"/>
    </source>
</evidence>
<sequence length="37" mass="4014">LLNSHSGTSKPCRAVTCVSNGYKGMAAPFLLFGRSRW</sequence>
<organism evidence="1 2">
    <name type="scientific">Anopheles minimus</name>
    <dbReference type="NCBI Taxonomy" id="112268"/>
    <lineage>
        <taxon>Eukaryota</taxon>
        <taxon>Metazoa</taxon>
        <taxon>Ecdysozoa</taxon>
        <taxon>Arthropoda</taxon>
        <taxon>Hexapoda</taxon>
        <taxon>Insecta</taxon>
        <taxon>Pterygota</taxon>
        <taxon>Neoptera</taxon>
        <taxon>Endopterygota</taxon>
        <taxon>Diptera</taxon>
        <taxon>Nematocera</taxon>
        <taxon>Culicoidea</taxon>
        <taxon>Culicidae</taxon>
        <taxon>Anophelinae</taxon>
        <taxon>Anopheles</taxon>
    </lineage>
</organism>
<dbReference type="EnsemblMetazoa" id="AMIN014037-RB">
    <property type="protein sequence ID" value="AMIN014037-PB"/>
    <property type="gene ID" value="AMIN014037"/>
</dbReference>
<accession>A0A182WMS6</accession>
<evidence type="ECO:0000313" key="2">
    <source>
        <dbReference type="Proteomes" id="UP000075920"/>
    </source>
</evidence>
<protein>
    <submittedName>
        <fullName evidence="1">Uncharacterized protein</fullName>
    </submittedName>
</protein>
<dbReference type="AlphaFoldDB" id="A0A182WMS6"/>
<keyword evidence="2" id="KW-1185">Reference proteome</keyword>
<reference evidence="2" key="1">
    <citation type="submission" date="2013-03" db="EMBL/GenBank/DDBJ databases">
        <title>The Genome Sequence of Anopheles minimus MINIMUS1.</title>
        <authorList>
            <consortium name="The Broad Institute Genomics Platform"/>
            <person name="Neafsey D.E."/>
            <person name="Walton C."/>
            <person name="Walker B."/>
            <person name="Young S.K."/>
            <person name="Zeng Q."/>
            <person name="Gargeya S."/>
            <person name="Fitzgerald M."/>
            <person name="Haas B."/>
            <person name="Abouelleil A."/>
            <person name="Allen A.W."/>
            <person name="Alvarado L."/>
            <person name="Arachchi H.M."/>
            <person name="Berlin A.M."/>
            <person name="Chapman S.B."/>
            <person name="Gainer-Dewar J."/>
            <person name="Goldberg J."/>
            <person name="Griggs A."/>
            <person name="Gujja S."/>
            <person name="Hansen M."/>
            <person name="Howarth C."/>
            <person name="Imamovic A."/>
            <person name="Ireland A."/>
            <person name="Larimer J."/>
            <person name="McCowan C."/>
            <person name="Murphy C."/>
            <person name="Pearson M."/>
            <person name="Poon T.W."/>
            <person name="Priest M."/>
            <person name="Roberts A."/>
            <person name="Saif S."/>
            <person name="Shea T."/>
            <person name="Sisk P."/>
            <person name="Sykes S."/>
            <person name="Wortman J."/>
            <person name="Nusbaum C."/>
            <person name="Birren B."/>
        </authorList>
    </citation>
    <scope>NUCLEOTIDE SEQUENCE [LARGE SCALE GENOMIC DNA]</scope>
    <source>
        <strain evidence="2">MINIMUS1</strain>
    </source>
</reference>